<reference evidence="2" key="1">
    <citation type="submission" date="2021-02" db="EMBL/GenBank/DDBJ databases">
        <title>Genome sequence Cadophora malorum strain M34.</title>
        <authorList>
            <person name="Stefanovic E."/>
            <person name="Vu D."/>
            <person name="Scully C."/>
            <person name="Dijksterhuis J."/>
            <person name="Roader J."/>
            <person name="Houbraken J."/>
        </authorList>
    </citation>
    <scope>NUCLEOTIDE SEQUENCE</scope>
    <source>
        <strain evidence="2">M34</strain>
    </source>
</reference>
<dbReference type="PANTHER" id="PTHR33112">
    <property type="entry name" value="DOMAIN PROTEIN, PUTATIVE-RELATED"/>
    <property type="match status" value="1"/>
</dbReference>
<gene>
    <name evidence="2" type="ORF">IFR04_010173</name>
</gene>
<evidence type="ECO:0000313" key="2">
    <source>
        <dbReference type="EMBL" id="KAG4416714.1"/>
    </source>
</evidence>
<sequence>MPYKSEPGIDPVWRENTLRQVGPWLRECLKHHKDCRYRGYGKGLPTRVIDVGPPDGSRDPFLFVPERPVTTKQDQMQKFIQSHDRESWQHFRKEEGAAAEVRYLALSYCWGNKQNFVTKLGNLDSLKESIPWREIPQTVRDAISITRGLGIRYLWIDALCIVQDSPEDWSAESVKMAEVYGGAFLTLSAAHGADVHDGLLRQADSGKHKFPLQEDPLYSRAWGLQERMLSSRILIFGSDQMYWECHQKQEGEDGKKLSKIISYRMPSKPLYKDWHMIVQDYSSRCLTYETDKLPAISGLAEVYREATNHTYIAGLWRETLLRDLLWKQQWLLYGNQVTTCAPFQYRAPSWSWASIDGNINYLSFRTEKPFLERTRVMGTCIDATPSVDGAPVGDWICLRGPLLGGKIKKDKLWFRGGGCCVPWPDVEETEEESSWDGSAQNIPKEIPDKNNVWSLLIGTMASNDGYVEGYGLVLVQCDDVGDNVFRRVGFFITVVPKGEKPLWKSRFEECEDSVIFII</sequence>
<dbReference type="AlphaFoldDB" id="A0A8H7W9T9"/>
<name>A0A8H7W9T9_9HELO</name>
<keyword evidence="3" id="KW-1185">Reference proteome</keyword>
<accession>A0A8H7W9T9</accession>
<dbReference type="Proteomes" id="UP000664132">
    <property type="component" value="Unassembled WGS sequence"/>
</dbReference>
<dbReference type="PANTHER" id="PTHR33112:SF16">
    <property type="entry name" value="HETEROKARYON INCOMPATIBILITY DOMAIN-CONTAINING PROTEIN"/>
    <property type="match status" value="1"/>
</dbReference>
<dbReference type="EMBL" id="JAFJYH010000177">
    <property type="protein sequence ID" value="KAG4416714.1"/>
    <property type="molecule type" value="Genomic_DNA"/>
</dbReference>
<dbReference type="InterPro" id="IPR010730">
    <property type="entry name" value="HET"/>
</dbReference>
<protein>
    <recommendedName>
        <fullName evidence="1">Heterokaryon incompatibility domain-containing protein</fullName>
    </recommendedName>
</protein>
<feature type="domain" description="Heterokaryon incompatibility" evidence="1">
    <location>
        <begin position="103"/>
        <end position="202"/>
    </location>
</feature>
<evidence type="ECO:0000313" key="3">
    <source>
        <dbReference type="Proteomes" id="UP000664132"/>
    </source>
</evidence>
<organism evidence="2 3">
    <name type="scientific">Cadophora malorum</name>
    <dbReference type="NCBI Taxonomy" id="108018"/>
    <lineage>
        <taxon>Eukaryota</taxon>
        <taxon>Fungi</taxon>
        <taxon>Dikarya</taxon>
        <taxon>Ascomycota</taxon>
        <taxon>Pezizomycotina</taxon>
        <taxon>Leotiomycetes</taxon>
        <taxon>Helotiales</taxon>
        <taxon>Ploettnerulaceae</taxon>
        <taxon>Cadophora</taxon>
    </lineage>
</organism>
<dbReference type="Pfam" id="PF06985">
    <property type="entry name" value="HET"/>
    <property type="match status" value="1"/>
</dbReference>
<comment type="caution">
    <text evidence="2">The sequence shown here is derived from an EMBL/GenBank/DDBJ whole genome shotgun (WGS) entry which is preliminary data.</text>
</comment>
<proteinExistence type="predicted"/>
<dbReference type="OrthoDB" id="47007at2759"/>
<evidence type="ECO:0000259" key="1">
    <source>
        <dbReference type="Pfam" id="PF06985"/>
    </source>
</evidence>